<comment type="caution">
    <text evidence="2">The sequence shown here is derived from an EMBL/GenBank/DDBJ whole genome shotgun (WGS) entry which is preliminary data.</text>
</comment>
<dbReference type="Proteomes" id="UP000729402">
    <property type="component" value="Unassembled WGS sequence"/>
</dbReference>
<dbReference type="EMBL" id="JAAALK010000287">
    <property type="protein sequence ID" value="KAG8060116.1"/>
    <property type="molecule type" value="Genomic_DNA"/>
</dbReference>
<dbReference type="EMBL" id="JAAALK010000287">
    <property type="protein sequence ID" value="KAG8060111.1"/>
    <property type="molecule type" value="Genomic_DNA"/>
</dbReference>
<feature type="region of interest" description="Disordered" evidence="1">
    <location>
        <begin position="1"/>
        <end position="90"/>
    </location>
</feature>
<sequence length="227" mass="21727">MLGQRNGGLAGTLPDKSCCPLALPSSGGLGDGEGDNKCSVGGNHIGGAKGGGDRRDGGVDGHDGTRGQSTSGGGVPTRGGGRPAHGGQNRADLAVGAAAIGGSATWKEAPAAALLSLTIRGGARKEGAPVVASSSKGEERVPAAASSPPTVEPSGGAVVKREEGGPAAVSSPHVAELSSGAAGKREEAVGVMKVKTPSAAEPLRPDPAAPTPDQVAAVLDPAATGTC</sequence>
<feature type="compositionally biased region" description="Basic and acidic residues" evidence="1">
    <location>
        <begin position="51"/>
        <end position="65"/>
    </location>
</feature>
<reference evidence="2" key="1">
    <citation type="journal article" date="2021" name="bioRxiv">
        <title>Whole Genome Assembly and Annotation of Northern Wild Rice, Zizania palustris L., Supports a Whole Genome Duplication in the Zizania Genus.</title>
        <authorList>
            <person name="Haas M."/>
            <person name="Kono T."/>
            <person name="Macchietto M."/>
            <person name="Millas R."/>
            <person name="McGilp L."/>
            <person name="Shao M."/>
            <person name="Duquette J."/>
            <person name="Hirsch C.N."/>
            <person name="Kimball J."/>
        </authorList>
    </citation>
    <scope>NUCLEOTIDE SEQUENCE</scope>
    <source>
        <tissue evidence="2">Fresh leaf tissue</tissue>
    </source>
</reference>
<evidence type="ECO:0000313" key="2">
    <source>
        <dbReference type="EMBL" id="KAG8060111.1"/>
    </source>
</evidence>
<reference evidence="2" key="2">
    <citation type="submission" date="2021-02" db="EMBL/GenBank/DDBJ databases">
        <authorList>
            <person name="Kimball J.A."/>
            <person name="Haas M.W."/>
            <person name="Macchietto M."/>
            <person name="Kono T."/>
            <person name="Duquette J."/>
            <person name="Shao M."/>
        </authorList>
    </citation>
    <scope>NUCLEOTIDE SEQUENCE</scope>
    <source>
        <tissue evidence="2">Fresh leaf tissue</tissue>
    </source>
</reference>
<proteinExistence type="predicted"/>
<gene>
    <name evidence="2" type="ORF">GUJ93_ZPchr0002g24024</name>
    <name evidence="3" type="ORF">GUJ93_ZPchr0002g25826</name>
</gene>
<feature type="compositionally biased region" description="Gly residues" evidence="1">
    <location>
        <begin position="1"/>
        <end position="10"/>
    </location>
</feature>
<feature type="compositionally biased region" description="Gly residues" evidence="1">
    <location>
        <begin position="70"/>
        <end position="84"/>
    </location>
</feature>
<keyword evidence="4" id="KW-1185">Reference proteome</keyword>
<feature type="region of interest" description="Disordered" evidence="1">
    <location>
        <begin position="121"/>
        <end position="213"/>
    </location>
</feature>
<evidence type="ECO:0000313" key="4">
    <source>
        <dbReference type="Proteomes" id="UP000729402"/>
    </source>
</evidence>
<accession>A0A8J5SNV7</accession>
<dbReference type="AlphaFoldDB" id="A0A8J5SNV7"/>
<evidence type="ECO:0000256" key="1">
    <source>
        <dbReference type="SAM" id="MobiDB-lite"/>
    </source>
</evidence>
<protein>
    <submittedName>
        <fullName evidence="2">Uncharacterized protein</fullName>
    </submittedName>
</protein>
<evidence type="ECO:0000313" key="3">
    <source>
        <dbReference type="EMBL" id="KAG8060116.1"/>
    </source>
</evidence>
<name>A0A8J5SNV7_ZIZPA</name>
<organism evidence="2 4">
    <name type="scientific">Zizania palustris</name>
    <name type="common">Northern wild rice</name>
    <dbReference type="NCBI Taxonomy" id="103762"/>
    <lineage>
        <taxon>Eukaryota</taxon>
        <taxon>Viridiplantae</taxon>
        <taxon>Streptophyta</taxon>
        <taxon>Embryophyta</taxon>
        <taxon>Tracheophyta</taxon>
        <taxon>Spermatophyta</taxon>
        <taxon>Magnoliopsida</taxon>
        <taxon>Liliopsida</taxon>
        <taxon>Poales</taxon>
        <taxon>Poaceae</taxon>
        <taxon>BOP clade</taxon>
        <taxon>Oryzoideae</taxon>
        <taxon>Oryzeae</taxon>
        <taxon>Zizaniinae</taxon>
        <taxon>Zizania</taxon>
    </lineage>
</organism>